<proteinExistence type="predicted"/>
<dbReference type="OrthoDB" id="9786494at2"/>
<evidence type="ECO:0000313" key="2">
    <source>
        <dbReference type="EMBL" id="SFP45608.1"/>
    </source>
</evidence>
<dbReference type="InterPro" id="IPR029063">
    <property type="entry name" value="SAM-dependent_MTases_sf"/>
</dbReference>
<reference evidence="2 3" key="1">
    <citation type="submission" date="2016-10" db="EMBL/GenBank/DDBJ databases">
        <authorList>
            <person name="Varghese N."/>
            <person name="Submissions S."/>
        </authorList>
    </citation>
    <scope>NUCLEOTIDE SEQUENCE [LARGE SCALE GENOMIC DNA]</scope>
    <source>
        <strain evidence="2 3">DSM 1361</strain>
    </source>
</reference>
<keyword evidence="2" id="KW-0489">Methyltransferase</keyword>
<dbReference type="Proteomes" id="UP000243745">
    <property type="component" value="Unassembled WGS sequence"/>
</dbReference>
<dbReference type="InterPro" id="IPR047785">
    <property type="entry name" value="tRNA_MNMC2"/>
</dbReference>
<dbReference type="InterPro" id="IPR008471">
    <property type="entry name" value="MnmC-like_methylTransf"/>
</dbReference>
<keyword evidence="3" id="KW-1185">Reference proteome</keyword>
<dbReference type="GO" id="GO:0032259">
    <property type="term" value="P:methylation"/>
    <property type="evidence" value="ECO:0007669"/>
    <property type="project" value="UniProtKB-KW"/>
</dbReference>
<evidence type="ECO:0000313" key="3">
    <source>
        <dbReference type="Proteomes" id="UP000243745"/>
    </source>
</evidence>
<dbReference type="AlphaFoldDB" id="A0A662ZHS9"/>
<name>A0A662ZHS9_9GAMM</name>
<organism evidence="2 3">
    <name type="scientific">Ruminobacter amylophilus</name>
    <dbReference type="NCBI Taxonomy" id="867"/>
    <lineage>
        <taxon>Bacteria</taxon>
        <taxon>Pseudomonadati</taxon>
        <taxon>Pseudomonadota</taxon>
        <taxon>Gammaproteobacteria</taxon>
        <taxon>Aeromonadales</taxon>
        <taxon>Succinivibrionaceae</taxon>
        <taxon>Ruminobacter</taxon>
    </lineage>
</organism>
<dbReference type="EMBL" id="FOXF01000025">
    <property type="protein sequence ID" value="SFP45608.1"/>
    <property type="molecule type" value="Genomic_DNA"/>
</dbReference>
<accession>A0A662ZHS9</accession>
<gene>
    <name evidence="2" type="ORF">SAMN02910344_01436</name>
</gene>
<sequence length="260" mass="29198">MITITSSLPENPITYASIDFTETDEPRSTDFDDVYFSDCGGMDETEHVFINGCDLKKRLPASAGSLSGNGTGPREYLIGETGFGTGLNLLTLMRFYRLLEEEAETLPDITFLTVEKYPLSPDDMARAHRHFPQLEKESKELLQALFSRPLHTGLNRVVINSHFTLVLMIGDISDCYSRISVNQPVNSWFLDGFNPKSNSDMWSLQSMKLLVNLSTAGTNIATFTVCREVRDNLREAGFTLVKRRGFGRKREMLTGFLASE</sequence>
<dbReference type="RefSeq" id="WP_093142383.1">
    <property type="nucleotide sequence ID" value="NZ_FOXF01000025.1"/>
</dbReference>
<protein>
    <submittedName>
        <fullName evidence="2">tRNA U34 5-methylaminomethyl-2-thiouridine-forming methyltransferase MnmC</fullName>
    </submittedName>
</protein>
<keyword evidence="2" id="KW-0808">Transferase</keyword>
<dbReference type="NCBIfam" id="NF033855">
    <property type="entry name" value="tRNA_MNMC2"/>
    <property type="match status" value="1"/>
</dbReference>
<feature type="domain" description="MnmC-like methyltransferase" evidence="1">
    <location>
        <begin position="133"/>
        <end position="256"/>
    </location>
</feature>
<dbReference type="Pfam" id="PF05430">
    <property type="entry name" value="Methyltransf_30"/>
    <property type="match status" value="1"/>
</dbReference>
<dbReference type="Gene3D" id="3.40.50.150">
    <property type="entry name" value="Vaccinia Virus protein VP39"/>
    <property type="match status" value="1"/>
</dbReference>
<dbReference type="GO" id="GO:0004808">
    <property type="term" value="F:tRNA (5-methylaminomethyl-2-thiouridylate)(34)-methyltransferase activity"/>
    <property type="evidence" value="ECO:0007669"/>
    <property type="project" value="InterPro"/>
</dbReference>
<evidence type="ECO:0000259" key="1">
    <source>
        <dbReference type="Pfam" id="PF05430"/>
    </source>
</evidence>
<dbReference type="GO" id="GO:0016645">
    <property type="term" value="F:oxidoreductase activity, acting on the CH-NH group of donors"/>
    <property type="evidence" value="ECO:0007669"/>
    <property type="project" value="InterPro"/>
</dbReference>